<evidence type="ECO:0000313" key="2">
    <source>
        <dbReference type="EMBL" id="MBA8825324.1"/>
    </source>
</evidence>
<evidence type="ECO:0000313" key="3">
    <source>
        <dbReference type="Proteomes" id="UP000569329"/>
    </source>
</evidence>
<keyword evidence="1" id="KW-1133">Transmembrane helix</keyword>
<feature type="transmembrane region" description="Helical" evidence="1">
    <location>
        <begin position="181"/>
        <end position="203"/>
    </location>
</feature>
<protein>
    <submittedName>
        <fullName evidence="2">Uncharacterized protein</fullName>
    </submittedName>
</protein>
<sequence>MLGAASILTVVYVVSLRSSEGNWTWLEDPVHWTLMALIFVITVVRDWTTRLVAGSDWLRVNRRWVDTYALTDITLRGVVFGWMLRLRDNEGRRVRTSMTTIEANRQLWALAYTGMAHSVHHGARINNLAAGMLRLRPGLESLRREVYRPTVPTKSAGTLLLVIAAVFAAISLFRPELLGPALAVLAAAVLLVGAGIGTVLVMARRREDALDAQTFDTPDHHE</sequence>
<keyword evidence="3" id="KW-1185">Reference proteome</keyword>
<keyword evidence="1" id="KW-0472">Membrane</keyword>
<gene>
    <name evidence="2" type="ORF">FHX42_002675</name>
</gene>
<name>A0A839DV17_9PSEU</name>
<proteinExistence type="predicted"/>
<evidence type="ECO:0000256" key="1">
    <source>
        <dbReference type="SAM" id="Phobius"/>
    </source>
</evidence>
<accession>A0A839DV17</accession>
<feature type="transmembrane region" description="Helical" evidence="1">
    <location>
        <begin position="156"/>
        <end position="175"/>
    </location>
</feature>
<organism evidence="2 3">
    <name type="scientific">Halosaccharopolyspora lacisalsi</name>
    <dbReference type="NCBI Taxonomy" id="1000566"/>
    <lineage>
        <taxon>Bacteria</taxon>
        <taxon>Bacillati</taxon>
        <taxon>Actinomycetota</taxon>
        <taxon>Actinomycetes</taxon>
        <taxon>Pseudonocardiales</taxon>
        <taxon>Pseudonocardiaceae</taxon>
        <taxon>Halosaccharopolyspora</taxon>
    </lineage>
</organism>
<comment type="caution">
    <text evidence="2">The sequence shown here is derived from an EMBL/GenBank/DDBJ whole genome shotgun (WGS) entry which is preliminary data.</text>
</comment>
<keyword evidence="1" id="KW-0812">Transmembrane</keyword>
<dbReference type="EMBL" id="JACGWZ010000003">
    <property type="protein sequence ID" value="MBA8825324.1"/>
    <property type="molecule type" value="Genomic_DNA"/>
</dbReference>
<feature type="transmembrane region" description="Helical" evidence="1">
    <location>
        <begin position="34"/>
        <end position="53"/>
    </location>
</feature>
<reference evidence="2 3" key="1">
    <citation type="submission" date="2020-07" db="EMBL/GenBank/DDBJ databases">
        <title>Sequencing the genomes of 1000 actinobacteria strains.</title>
        <authorList>
            <person name="Klenk H.-P."/>
        </authorList>
    </citation>
    <scope>NUCLEOTIDE SEQUENCE [LARGE SCALE GENOMIC DNA]</scope>
    <source>
        <strain evidence="2 3">DSM 45975</strain>
    </source>
</reference>
<dbReference type="AlphaFoldDB" id="A0A839DV17"/>
<dbReference type="Proteomes" id="UP000569329">
    <property type="component" value="Unassembled WGS sequence"/>
</dbReference>